<keyword evidence="3" id="KW-1185">Reference proteome</keyword>
<evidence type="ECO:0000313" key="3">
    <source>
        <dbReference type="Proteomes" id="UP000663828"/>
    </source>
</evidence>
<reference evidence="2" key="1">
    <citation type="submission" date="2021-02" db="EMBL/GenBank/DDBJ databases">
        <authorList>
            <person name="Nowell W R."/>
        </authorList>
    </citation>
    <scope>NUCLEOTIDE SEQUENCE</scope>
</reference>
<evidence type="ECO:0000256" key="1">
    <source>
        <dbReference type="SAM" id="MobiDB-lite"/>
    </source>
</evidence>
<feature type="region of interest" description="Disordered" evidence="1">
    <location>
        <begin position="1"/>
        <end position="22"/>
    </location>
</feature>
<name>A0A816G706_ADIRI</name>
<dbReference type="AlphaFoldDB" id="A0A816G706"/>
<evidence type="ECO:0000313" key="2">
    <source>
        <dbReference type="EMBL" id="CAF1670467.1"/>
    </source>
</evidence>
<protein>
    <submittedName>
        <fullName evidence="2">Uncharacterized protein</fullName>
    </submittedName>
</protein>
<organism evidence="2 3">
    <name type="scientific">Adineta ricciae</name>
    <name type="common">Rotifer</name>
    <dbReference type="NCBI Taxonomy" id="249248"/>
    <lineage>
        <taxon>Eukaryota</taxon>
        <taxon>Metazoa</taxon>
        <taxon>Spiralia</taxon>
        <taxon>Gnathifera</taxon>
        <taxon>Rotifera</taxon>
        <taxon>Eurotatoria</taxon>
        <taxon>Bdelloidea</taxon>
        <taxon>Adinetida</taxon>
        <taxon>Adinetidae</taxon>
        <taxon>Adineta</taxon>
    </lineage>
</organism>
<comment type="caution">
    <text evidence="2">The sequence shown here is derived from an EMBL/GenBank/DDBJ whole genome shotgun (WGS) entry which is preliminary data.</text>
</comment>
<sequence>MTTSTDQIKKQNSSKPKKTPQSELQWEIITIYTDLRLKPISHNTLSITTTGTTSNQCPA</sequence>
<feature type="non-terminal residue" evidence="2">
    <location>
        <position position="59"/>
    </location>
</feature>
<proteinExistence type="predicted"/>
<gene>
    <name evidence="2" type="ORF">XAT740_LOCUS58577</name>
</gene>
<dbReference type="Proteomes" id="UP000663828">
    <property type="component" value="Unassembled WGS sequence"/>
</dbReference>
<accession>A0A816G706</accession>
<dbReference type="EMBL" id="CAJNOR010012923">
    <property type="protein sequence ID" value="CAF1670467.1"/>
    <property type="molecule type" value="Genomic_DNA"/>
</dbReference>